<protein>
    <submittedName>
        <fullName evidence="7">Peptide/nickel transport system substrate-binding protein</fullName>
    </submittedName>
</protein>
<gene>
    <name evidence="7" type="ORF">J2S72_000551</name>
</gene>
<feature type="signal peptide" evidence="5">
    <location>
        <begin position="1"/>
        <end position="20"/>
    </location>
</feature>
<evidence type="ECO:0000313" key="7">
    <source>
        <dbReference type="EMBL" id="MDQ0274543.1"/>
    </source>
</evidence>
<accession>A0ABU0ATE2</accession>
<dbReference type="SUPFAM" id="SSF53850">
    <property type="entry name" value="Periplasmic binding protein-like II"/>
    <property type="match status" value="1"/>
</dbReference>
<evidence type="ECO:0000256" key="2">
    <source>
        <dbReference type="ARBA" id="ARBA00005695"/>
    </source>
</evidence>
<dbReference type="InterPro" id="IPR039424">
    <property type="entry name" value="SBP_5"/>
</dbReference>
<name>A0ABU0ATE2_9FIRM</name>
<sequence>MKTKKFLVAALALSLLTACGNSGDKKTAATESDTVRLAMYTEIDSLSPFKMTAGDTETVMDQVFDGLFDADEKGNLVPDLAESYTVSDDGTVYTFKLKEGVKFHNGKDFKAEDVAWTYSKLAGLDGEDAKSSKFEIIKSVKAIDDYTVEVTLKERKNEFIYLTLKPIMPKDYDKQEEAPVGTGPFKFVSYSPGEKLVLERNDDYHKKDHTPKYKNLEVIRIKDTQTVLLAIKSGEIDIAPRLAAQDAEQIKDNASFISGPQNLVQTFGLNNNYGPLKDIRVRQAINYAIDRNALVSSCANGKATVLYSNFSPALKEYFADLGEFYPHDIEKAKALLKEAGFEKGFDLTVTVPSDYKYHMDTAEVLESQLKEVGINLSIEPIEFSTWLSKVYTDRDFQSTIVGFIGYLDPNQILGRYTSDNKRDYINYKNPKFDEAIKKASSSASKEEQISYYKEAQKLLAEDAASAFLVDPDTITAMRNGVEGLKLYPIQKLNLEDVTFTK</sequence>
<dbReference type="RefSeq" id="WP_307494950.1">
    <property type="nucleotide sequence ID" value="NZ_JAUSTN010000002.1"/>
</dbReference>
<comment type="similarity">
    <text evidence="2">Belongs to the bacterial solute-binding protein 5 family.</text>
</comment>
<comment type="subcellular location">
    <subcellularLocation>
        <location evidence="1">Cell membrane</location>
        <topology evidence="1">Lipid-anchor</topology>
    </subcellularLocation>
</comment>
<proteinExistence type="inferred from homology"/>
<feature type="chain" id="PRO_5045647623" evidence="5">
    <location>
        <begin position="21"/>
        <end position="501"/>
    </location>
</feature>
<dbReference type="PANTHER" id="PTHR30290:SF9">
    <property type="entry name" value="OLIGOPEPTIDE-BINDING PROTEIN APPA"/>
    <property type="match status" value="1"/>
</dbReference>
<organism evidence="7 8">
    <name type="scientific">Peptoniphilus koenoeneniae</name>
    <dbReference type="NCBI Taxonomy" id="507751"/>
    <lineage>
        <taxon>Bacteria</taxon>
        <taxon>Bacillati</taxon>
        <taxon>Bacillota</taxon>
        <taxon>Tissierellia</taxon>
        <taxon>Tissierellales</taxon>
        <taxon>Peptoniphilaceae</taxon>
        <taxon>Peptoniphilus</taxon>
    </lineage>
</organism>
<keyword evidence="8" id="KW-1185">Reference proteome</keyword>
<dbReference type="Gene3D" id="3.10.105.10">
    <property type="entry name" value="Dipeptide-binding Protein, Domain 3"/>
    <property type="match status" value="1"/>
</dbReference>
<dbReference type="InterPro" id="IPR030678">
    <property type="entry name" value="Peptide/Ni-bd"/>
</dbReference>
<evidence type="ECO:0000259" key="6">
    <source>
        <dbReference type="Pfam" id="PF00496"/>
    </source>
</evidence>
<evidence type="ECO:0000256" key="5">
    <source>
        <dbReference type="SAM" id="SignalP"/>
    </source>
</evidence>
<evidence type="ECO:0000256" key="4">
    <source>
        <dbReference type="ARBA" id="ARBA00022729"/>
    </source>
</evidence>
<keyword evidence="4 5" id="KW-0732">Signal</keyword>
<dbReference type="PIRSF" id="PIRSF002741">
    <property type="entry name" value="MppA"/>
    <property type="match status" value="1"/>
</dbReference>
<reference evidence="7 8" key="1">
    <citation type="submission" date="2023-07" db="EMBL/GenBank/DDBJ databases">
        <title>Genomic Encyclopedia of Type Strains, Phase IV (KMG-IV): sequencing the most valuable type-strain genomes for metagenomic binning, comparative biology and taxonomic classification.</title>
        <authorList>
            <person name="Goeker M."/>
        </authorList>
    </citation>
    <scope>NUCLEOTIDE SEQUENCE [LARGE SCALE GENOMIC DNA]</scope>
    <source>
        <strain evidence="7 8">DSM 22616</strain>
    </source>
</reference>
<dbReference type="PANTHER" id="PTHR30290">
    <property type="entry name" value="PERIPLASMIC BINDING COMPONENT OF ABC TRANSPORTER"/>
    <property type="match status" value="1"/>
</dbReference>
<dbReference type="Proteomes" id="UP001236559">
    <property type="component" value="Unassembled WGS sequence"/>
</dbReference>
<evidence type="ECO:0000256" key="3">
    <source>
        <dbReference type="ARBA" id="ARBA00022448"/>
    </source>
</evidence>
<dbReference type="PROSITE" id="PS01040">
    <property type="entry name" value="SBP_BACTERIAL_5"/>
    <property type="match status" value="1"/>
</dbReference>
<comment type="caution">
    <text evidence="7">The sequence shown here is derived from an EMBL/GenBank/DDBJ whole genome shotgun (WGS) entry which is preliminary data.</text>
</comment>
<evidence type="ECO:0000256" key="1">
    <source>
        <dbReference type="ARBA" id="ARBA00004193"/>
    </source>
</evidence>
<dbReference type="Gene3D" id="3.40.190.10">
    <property type="entry name" value="Periplasmic binding protein-like II"/>
    <property type="match status" value="1"/>
</dbReference>
<feature type="domain" description="Solute-binding protein family 5" evidence="6">
    <location>
        <begin position="76"/>
        <end position="420"/>
    </location>
</feature>
<dbReference type="Pfam" id="PF00496">
    <property type="entry name" value="SBP_bac_5"/>
    <property type="match status" value="1"/>
</dbReference>
<dbReference type="PROSITE" id="PS51257">
    <property type="entry name" value="PROKAR_LIPOPROTEIN"/>
    <property type="match status" value="1"/>
</dbReference>
<dbReference type="InterPro" id="IPR000914">
    <property type="entry name" value="SBP_5_dom"/>
</dbReference>
<keyword evidence="3" id="KW-0813">Transport</keyword>
<dbReference type="EMBL" id="JAUSTN010000002">
    <property type="protein sequence ID" value="MDQ0274543.1"/>
    <property type="molecule type" value="Genomic_DNA"/>
</dbReference>
<dbReference type="InterPro" id="IPR023765">
    <property type="entry name" value="SBP_5_CS"/>
</dbReference>
<evidence type="ECO:0000313" key="8">
    <source>
        <dbReference type="Proteomes" id="UP001236559"/>
    </source>
</evidence>